<evidence type="ECO:0000313" key="2">
    <source>
        <dbReference type="Proteomes" id="UP000007437"/>
    </source>
</evidence>
<dbReference type="EMBL" id="FR687359">
    <property type="protein sequence ID" value="CBW75808.1"/>
    <property type="molecule type" value="Genomic_DNA"/>
</dbReference>
<dbReference type="STRING" id="882378.RBRH_01403"/>
<protein>
    <submittedName>
        <fullName evidence="1">Uncharacterized protein</fullName>
    </submittedName>
</protein>
<sequence>MPLPVVFADRLAYCRRSATRPRFAHAIFRAVRRGAAASRALSAAFVTRDYVWLTQ</sequence>
<reference evidence="1 2" key="1">
    <citation type="journal article" date="2011" name="J. Bacteriol.">
        <title>Complete genome sequence of Burkholderia rhizoxinica, an endosymbiont of Rhizopus microsporus.</title>
        <authorList>
            <person name="Lackner G."/>
            <person name="Moebius N."/>
            <person name="Partida-Martinez L."/>
            <person name="Hertweck C."/>
        </authorList>
    </citation>
    <scope>NUCLEOTIDE SEQUENCE [LARGE SCALE GENOMIC DNA]</scope>
    <source>
        <strain evidence="2">DSM 19002 / CIP 109453 / HKI 454</strain>
    </source>
</reference>
<dbReference type="HOGENOM" id="CLU_3023270_0_0_4"/>
<proteinExistence type="predicted"/>
<dbReference type="KEGG" id="brh:RBRH_01403"/>
<dbReference type="Proteomes" id="UP000007437">
    <property type="component" value="Chromosome"/>
</dbReference>
<gene>
    <name evidence="1" type="ordered locus">RBRH_01403</name>
</gene>
<dbReference type="AlphaFoldDB" id="E5ATD4"/>
<accession>E5ATD4</accession>
<evidence type="ECO:0000313" key="1">
    <source>
        <dbReference type="EMBL" id="CBW75808.1"/>
    </source>
</evidence>
<organism evidence="1 2">
    <name type="scientific">Mycetohabitans rhizoxinica (strain DSM 19002 / CIP 109453 / HKI 454)</name>
    <name type="common">Paraburkholderia rhizoxinica</name>
    <dbReference type="NCBI Taxonomy" id="882378"/>
    <lineage>
        <taxon>Bacteria</taxon>
        <taxon>Pseudomonadati</taxon>
        <taxon>Pseudomonadota</taxon>
        <taxon>Betaproteobacteria</taxon>
        <taxon>Burkholderiales</taxon>
        <taxon>Burkholderiaceae</taxon>
        <taxon>Mycetohabitans</taxon>
    </lineage>
</organism>
<name>E5ATD4_MYCRK</name>